<gene>
    <name evidence="1" type="ORF">J3D65DRAFT_264845</name>
</gene>
<comment type="caution">
    <text evidence="1">The sequence shown here is derived from an EMBL/GenBank/DDBJ whole genome shotgun (WGS) entry which is preliminary data.</text>
</comment>
<dbReference type="Proteomes" id="UP001360953">
    <property type="component" value="Unassembled WGS sequence"/>
</dbReference>
<proteinExistence type="predicted"/>
<keyword evidence="2" id="KW-1185">Reference proteome</keyword>
<name>A0ABR1M4M4_9PEZI</name>
<evidence type="ECO:0008006" key="3">
    <source>
        <dbReference type="Google" id="ProtNLM"/>
    </source>
</evidence>
<protein>
    <recommendedName>
        <fullName evidence="3">Secreted protein</fullName>
    </recommendedName>
</protein>
<evidence type="ECO:0000313" key="1">
    <source>
        <dbReference type="EMBL" id="KAK7541066.1"/>
    </source>
</evidence>
<sequence length="130" mass="14660">MCCAALQFSLYVCVWRGRSAETEKQDALDCDGFAWARRRTARWKVGRRHILEGTVVAVLRAQRVPAPTKSSPHLDKPVHNSFTPPSIWPFRCFLNEAGATHPVVAPSRRTYACQPELSRIRDAPDVFLAI</sequence>
<dbReference type="EMBL" id="JBBPEH010000003">
    <property type="protein sequence ID" value="KAK7541066.1"/>
    <property type="molecule type" value="Genomic_DNA"/>
</dbReference>
<reference evidence="1 2" key="1">
    <citation type="submission" date="2024-04" db="EMBL/GenBank/DDBJ databases">
        <title>Phyllosticta paracitricarpa is synonymous to the EU quarantine fungus P. citricarpa based on phylogenomic analyses.</title>
        <authorList>
            <consortium name="Lawrence Berkeley National Laboratory"/>
            <person name="Van ingen-buijs V.A."/>
            <person name="Van westerhoven A.C."/>
            <person name="Haridas S."/>
            <person name="Skiadas P."/>
            <person name="Martin F."/>
            <person name="Groenewald J.Z."/>
            <person name="Crous P.W."/>
            <person name="Seidl M.F."/>
        </authorList>
    </citation>
    <scope>NUCLEOTIDE SEQUENCE [LARGE SCALE GENOMIC DNA]</scope>
    <source>
        <strain evidence="1 2">CPC 17464</strain>
    </source>
</reference>
<organism evidence="1 2">
    <name type="scientific">Phyllosticta citribraziliensis</name>
    <dbReference type="NCBI Taxonomy" id="989973"/>
    <lineage>
        <taxon>Eukaryota</taxon>
        <taxon>Fungi</taxon>
        <taxon>Dikarya</taxon>
        <taxon>Ascomycota</taxon>
        <taxon>Pezizomycotina</taxon>
        <taxon>Dothideomycetes</taxon>
        <taxon>Dothideomycetes incertae sedis</taxon>
        <taxon>Botryosphaeriales</taxon>
        <taxon>Phyllostictaceae</taxon>
        <taxon>Phyllosticta</taxon>
    </lineage>
</organism>
<evidence type="ECO:0000313" key="2">
    <source>
        <dbReference type="Proteomes" id="UP001360953"/>
    </source>
</evidence>
<accession>A0ABR1M4M4</accession>
<dbReference type="RefSeq" id="XP_066657997.1">
    <property type="nucleotide sequence ID" value="XM_066794919.1"/>
</dbReference>
<dbReference type="GeneID" id="92027825"/>